<evidence type="ECO:0008006" key="4">
    <source>
        <dbReference type="Google" id="ProtNLM"/>
    </source>
</evidence>
<dbReference type="NCBIfam" id="TIGR04547">
    <property type="entry name" value="Mollicu_LP"/>
    <property type="match status" value="1"/>
</dbReference>
<proteinExistence type="predicted"/>
<dbReference type="NCBIfam" id="NF038029">
    <property type="entry name" value="LP_plasma"/>
    <property type="match status" value="1"/>
</dbReference>
<reference evidence="2 3" key="1">
    <citation type="submission" date="2017-12" db="EMBL/GenBank/DDBJ databases">
        <title>Complete genome sequence of Spiroplasma floricola 23-6 (ATCC 29989).</title>
        <authorList>
            <person name="Tsai Y.-M."/>
            <person name="Wu P.-S."/>
            <person name="Lo W.-S."/>
            <person name="Kuo C.-H."/>
        </authorList>
    </citation>
    <scope>NUCLEOTIDE SEQUENCE [LARGE SCALE GENOMIC DNA]</scope>
    <source>
        <strain evidence="2 3">23-6</strain>
    </source>
</reference>
<protein>
    <recommendedName>
        <fullName evidence="4">MOLPALP family lipoprotein</fullName>
    </recommendedName>
</protein>
<dbReference type="SUPFAM" id="SSF47473">
    <property type="entry name" value="EF-hand"/>
    <property type="match status" value="1"/>
</dbReference>
<dbReference type="InterPro" id="IPR011992">
    <property type="entry name" value="EF-hand-dom_pair"/>
</dbReference>
<gene>
    <name evidence="2" type="ORF">SFLOR_v1c06300</name>
</gene>
<dbReference type="AlphaFoldDB" id="A0A2K8SFS9"/>
<name>A0A2K8SFS9_9MOLU</name>
<dbReference type="PROSITE" id="PS51257">
    <property type="entry name" value="PROKAR_LIPOPROTEIN"/>
    <property type="match status" value="1"/>
</dbReference>
<evidence type="ECO:0000313" key="3">
    <source>
        <dbReference type="Proteomes" id="UP000231823"/>
    </source>
</evidence>
<dbReference type="InterPro" id="IPR030893">
    <property type="entry name" value="Mollicu_LP"/>
</dbReference>
<organism evidence="2 3">
    <name type="scientific">Spiroplasma floricola 23-6</name>
    <dbReference type="NCBI Taxonomy" id="1336749"/>
    <lineage>
        <taxon>Bacteria</taxon>
        <taxon>Bacillati</taxon>
        <taxon>Mycoplasmatota</taxon>
        <taxon>Mollicutes</taxon>
        <taxon>Entomoplasmatales</taxon>
        <taxon>Spiroplasmataceae</taxon>
        <taxon>Spiroplasma</taxon>
    </lineage>
</organism>
<feature type="signal peptide" evidence="1">
    <location>
        <begin position="1"/>
        <end position="18"/>
    </location>
</feature>
<dbReference type="EMBL" id="CP025057">
    <property type="protein sequence ID" value="AUB31680.1"/>
    <property type="molecule type" value="Genomic_DNA"/>
</dbReference>
<dbReference type="InterPro" id="IPR054816">
    <property type="entry name" value="Lipoprotein_mollicutes-type_CS"/>
</dbReference>
<feature type="chain" id="PRO_5014688005" description="MOLPALP family lipoprotein" evidence="1">
    <location>
        <begin position="19"/>
        <end position="687"/>
    </location>
</feature>
<dbReference type="OrthoDB" id="387392at2"/>
<dbReference type="KEGG" id="sfz:SFLOR_v1c06300"/>
<evidence type="ECO:0000313" key="2">
    <source>
        <dbReference type="EMBL" id="AUB31680.1"/>
    </source>
</evidence>
<evidence type="ECO:0000256" key="1">
    <source>
        <dbReference type="SAM" id="SignalP"/>
    </source>
</evidence>
<keyword evidence="3" id="KW-1185">Reference proteome</keyword>
<sequence>MKKLLSIMGALTMTTSTASVVVACGKNSTNKGTENDVKQDTISKLLSQYSKTLYINQKTLSDGKSHFSSQYTMENKVKYEYLSTLGLTDFDKSEEVESNTKYDTVAKKYFDTNLLSDNLKLSDNVYQGYVVDPSKSTEGILGKIKSMLPTILDFLSNPEGLKDMLGLVANDPGAISGIITPEILKTLGKVINQENLKYLENAFSNDIYKDMSYQTSLDSSVIGLSNALDKILNGKNVQKLKYSNQSEVDSNKEAAKEKLGTNIKSLILGEKSLNIDYIENIDSIAEIIRFVRTLLIYIEQFSYDEMTSNVLTLEQIEAKRTAKVQSNTIDLKQLFKKLSFMVNKDETGVSFKNFIGVLFATNSNSFSLDKDFENNKNDGLMGLVSKVAQKAMGKEFIEVDAPFIGKMKIYINALIRSIINGGLAEEYGGDLFTIFLMAATQMTDMLPSPIKEFMEKIVKNNDSDKFSADWMGYLWNNSNKLLNFSIKNLMSTPINEINLSSLFGGASSKSNNKFNQSRAGLLDYLNKKSIKDIVNEFNTAFDITTNAKINFSDFGELVARLSKDNTLEKALNNLDKMFEILGYNSNGTIKQGSVLEQLFKILGDIKEIIGGANSVIKSWIKNSDQLEKQFEKEASDLLKTLKVTTKKNSINDFQYNVTDGNVEYVFNIKLTYNKNNTKLLISEINLI</sequence>
<dbReference type="Proteomes" id="UP000231823">
    <property type="component" value="Chromosome"/>
</dbReference>
<accession>A0A2K8SFS9</accession>
<dbReference type="RefSeq" id="WP_100916658.1">
    <property type="nucleotide sequence ID" value="NZ_CP025057.1"/>
</dbReference>
<dbReference type="NCBIfam" id="NF045726">
    <property type="entry name" value="XXplasma_LP"/>
    <property type="match status" value="1"/>
</dbReference>
<keyword evidence="1" id="KW-0732">Signal</keyword>